<keyword evidence="5" id="KW-0067">ATP-binding</keyword>
<evidence type="ECO:0000256" key="5">
    <source>
        <dbReference type="ARBA" id="ARBA00022840"/>
    </source>
</evidence>
<keyword evidence="4" id="KW-0418">Kinase</keyword>
<sequence length="333" mass="37772">MDAYKIECEIAPALFGSILLCRDKRSGEYVAIKRMTIESGNQHVARDGTMVHEDMDVEKRVYQYINKRGGHENVLRLLDAFEQDGSQYFVLEYCAHGDLFTILRNTPHQRFGAKEALHYFTQVCHGLEYLHSIGIAHGDVSLENVLVTSSDQCKLMDFGLAAESSHVQRSTAVGKFFYMPPEMYLGVSYDAMKADMWSLGILLIIMLTGMPPFGQTNSTDNVFISFETYGIRTILRGWKVSQYFSHEAMDLVEKLLVVNPLDRPSISEVLHHPFFPRTPEARQDTASSTTKTMPEEPAKKSRGVRKFFQKVFGKASDKRDPSEVTIDMDNQDS</sequence>
<protein>
    <recommendedName>
        <fullName evidence="7">Protein kinase domain-containing protein</fullName>
    </recommendedName>
</protein>
<evidence type="ECO:0000256" key="1">
    <source>
        <dbReference type="ARBA" id="ARBA00022527"/>
    </source>
</evidence>
<name>A0A6G0WTU7_9STRA</name>
<dbReference type="PANTHER" id="PTHR24345:SF91">
    <property type="entry name" value="SERINE_THREONINE-PROTEIN KINASE PLK4"/>
    <property type="match status" value="1"/>
</dbReference>
<dbReference type="Proteomes" id="UP000481153">
    <property type="component" value="Unassembled WGS sequence"/>
</dbReference>
<proteinExistence type="predicted"/>
<accession>A0A6G0WTU7</accession>
<dbReference type="Gene3D" id="1.10.510.10">
    <property type="entry name" value="Transferase(Phosphotransferase) domain 1"/>
    <property type="match status" value="1"/>
</dbReference>
<feature type="region of interest" description="Disordered" evidence="6">
    <location>
        <begin position="277"/>
        <end position="305"/>
    </location>
</feature>
<dbReference type="PROSITE" id="PS50011">
    <property type="entry name" value="PROTEIN_KINASE_DOM"/>
    <property type="match status" value="1"/>
</dbReference>
<reference evidence="8 9" key="1">
    <citation type="submission" date="2019-07" db="EMBL/GenBank/DDBJ databases">
        <title>Genomics analysis of Aphanomyces spp. identifies a new class of oomycete effector associated with host adaptation.</title>
        <authorList>
            <person name="Gaulin E."/>
        </authorList>
    </citation>
    <scope>NUCLEOTIDE SEQUENCE [LARGE SCALE GENOMIC DNA]</scope>
    <source>
        <strain evidence="8 9">ATCC 201684</strain>
    </source>
</reference>
<keyword evidence="3" id="KW-0547">Nucleotide-binding</keyword>
<evidence type="ECO:0000256" key="4">
    <source>
        <dbReference type="ARBA" id="ARBA00022777"/>
    </source>
</evidence>
<evidence type="ECO:0000256" key="3">
    <source>
        <dbReference type="ARBA" id="ARBA00022741"/>
    </source>
</evidence>
<evidence type="ECO:0000256" key="6">
    <source>
        <dbReference type="SAM" id="MobiDB-lite"/>
    </source>
</evidence>
<gene>
    <name evidence="8" type="ORF">Ae201684_011750</name>
</gene>
<dbReference type="GO" id="GO:0005524">
    <property type="term" value="F:ATP binding"/>
    <property type="evidence" value="ECO:0007669"/>
    <property type="project" value="UniProtKB-KW"/>
</dbReference>
<dbReference type="InterPro" id="IPR011009">
    <property type="entry name" value="Kinase-like_dom_sf"/>
</dbReference>
<evidence type="ECO:0000313" key="9">
    <source>
        <dbReference type="Proteomes" id="UP000481153"/>
    </source>
</evidence>
<evidence type="ECO:0000256" key="2">
    <source>
        <dbReference type="ARBA" id="ARBA00022679"/>
    </source>
</evidence>
<dbReference type="AlphaFoldDB" id="A0A6G0WTU7"/>
<dbReference type="GO" id="GO:0004674">
    <property type="term" value="F:protein serine/threonine kinase activity"/>
    <property type="evidence" value="ECO:0007669"/>
    <property type="project" value="UniProtKB-KW"/>
</dbReference>
<keyword evidence="2" id="KW-0808">Transferase</keyword>
<evidence type="ECO:0000313" key="8">
    <source>
        <dbReference type="EMBL" id="KAF0730865.1"/>
    </source>
</evidence>
<dbReference type="Pfam" id="PF00069">
    <property type="entry name" value="Pkinase"/>
    <property type="match status" value="1"/>
</dbReference>
<dbReference type="VEuPathDB" id="FungiDB:AeMF1_003939"/>
<keyword evidence="9" id="KW-1185">Reference proteome</keyword>
<feature type="domain" description="Protein kinase" evidence="7">
    <location>
        <begin position="4"/>
        <end position="275"/>
    </location>
</feature>
<feature type="region of interest" description="Disordered" evidence="6">
    <location>
        <begin position="314"/>
        <end position="333"/>
    </location>
</feature>
<dbReference type="EMBL" id="VJMJ01000149">
    <property type="protein sequence ID" value="KAF0730865.1"/>
    <property type="molecule type" value="Genomic_DNA"/>
</dbReference>
<dbReference type="InterPro" id="IPR000719">
    <property type="entry name" value="Prot_kinase_dom"/>
</dbReference>
<organism evidence="8 9">
    <name type="scientific">Aphanomyces euteiches</name>
    <dbReference type="NCBI Taxonomy" id="100861"/>
    <lineage>
        <taxon>Eukaryota</taxon>
        <taxon>Sar</taxon>
        <taxon>Stramenopiles</taxon>
        <taxon>Oomycota</taxon>
        <taxon>Saprolegniomycetes</taxon>
        <taxon>Saprolegniales</taxon>
        <taxon>Verrucalvaceae</taxon>
        <taxon>Aphanomyces</taxon>
    </lineage>
</organism>
<dbReference type="SUPFAM" id="SSF56112">
    <property type="entry name" value="Protein kinase-like (PK-like)"/>
    <property type="match status" value="1"/>
</dbReference>
<dbReference type="PANTHER" id="PTHR24345">
    <property type="entry name" value="SERINE/THREONINE-PROTEIN KINASE PLK"/>
    <property type="match status" value="1"/>
</dbReference>
<keyword evidence="1" id="KW-0723">Serine/threonine-protein kinase</keyword>
<evidence type="ECO:0000259" key="7">
    <source>
        <dbReference type="PROSITE" id="PS50011"/>
    </source>
</evidence>
<comment type="caution">
    <text evidence="8">The sequence shown here is derived from an EMBL/GenBank/DDBJ whole genome shotgun (WGS) entry which is preliminary data.</text>
</comment>
<dbReference type="GO" id="GO:0005634">
    <property type="term" value="C:nucleus"/>
    <property type="evidence" value="ECO:0007669"/>
    <property type="project" value="TreeGrafter"/>
</dbReference>